<dbReference type="SUPFAM" id="SSF56601">
    <property type="entry name" value="beta-lactamase/transpeptidase-like"/>
    <property type="match status" value="1"/>
</dbReference>
<keyword evidence="8" id="KW-0812">Transmembrane</keyword>
<dbReference type="SMART" id="SM00740">
    <property type="entry name" value="PASTA"/>
    <property type="match status" value="2"/>
</dbReference>
<evidence type="ECO:0000256" key="5">
    <source>
        <dbReference type="ARBA" id="ARBA00023136"/>
    </source>
</evidence>
<dbReference type="GO" id="GO:0008658">
    <property type="term" value="F:penicillin binding"/>
    <property type="evidence" value="ECO:0007669"/>
    <property type="project" value="InterPro"/>
</dbReference>
<name>A0A398BE38_9BACI</name>
<dbReference type="GO" id="GO:0009252">
    <property type="term" value="P:peptidoglycan biosynthetic process"/>
    <property type="evidence" value="ECO:0007669"/>
    <property type="project" value="UniProtKB-UniPathway"/>
</dbReference>
<evidence type="ECO:0000256" key="6">
    <source>
        <dbReference type="ARBA" id="ARBA00034000"/>
    </source>
</evidence>
<evidence type="ECO:0000256" key="8">
    <source>
        <dbReference type="SAM" id="Phobius"/>
    </source>
</evidence>
<dbReference type="UniPathway" id="UPA00219"/>
<dbReference type="InterPro" id="IPR005311">
    <property type="entry name" value="PBP_dimer"/>
</dbReference>
<dbReference type="CDD" id="cd06575">
    <property type="entry name" value="PASTA_Pbp2x-like_2"/>
    <property type="match status" value="1"/>
</dbReference>
<dbReference type="AlphaFoldDB" id="A0A398BE38"/>
<dbReference type="InterPro" id="IPR012338">
    <property type="entry name" value="Beta-lactam/transpept-like"/>
</dbReference>
<accession>A0A398BE38</accession>
<dbReference type="GO" id="GO:0009002">
    <property type="term" value="F:serine-type D-Ala-D-Ala carboxypeptidase activity"/>
    <property type="evidence" value="ECO:0007669"/>
    <property type="project" value="UniProtKB-EC"/>
</dbReference>
<reference evidence="10 11" key="1">
    <citation type="submission" date="2018-08" db="EMBL/GenBank/DDBJ databases">
        <title>Bacillus jemisoniae sp. nov., Bacillus chryseoplanitiae sp. nov., Bacillus resnikiae sp. nov., and Bacillus frankliniae sp. nov., isolated from Viking spacecraft and associated surfaces.</title>
        <authorList>
            <person name="Seuylemezian A."/>
            <person name="Vaishampayan P."/>
        </authorList>
    </citation>
    <scope>NUCLEOTIDE SEQUENCE [LARGE SCALE GENOMIC DNA]</scope>
    <source>
        <strain evidence="10 11">JJ-247</strain>
    </source>
</reference>
<keyword evidence="8" id="KW-1133">Transmembrane helix</keyword>
<dbReference type="Pfam" id="PF03717">
    <property type="entry name" value="PBP_dimer"/>
    <property type="match status" value="1"/>
</dbReference>
<feature type="domain" description="PASTA" evidence="9">
    <location>
        <begin position="597"/>
        <end position="654"/>
    </location>
</feature>
<dbReference type="InterPro" id="IPR036138">
    <property type="entry name" value="PBP_dimer_sf"/>
</dbReference>
<keyword evidence="11" id="KW-1185">Reference proteome</keyword>
<sequence>MQKKQPNMNAGAAILFVIFSLLFFILIFRFVSLQVTGETHGQSLVAKAKQKYAKENVIEASRGSIFDRNGEVVAEDTTAYTLVAILDKSVTENPKKPKHVIDPEKTARELAKHIDMEESEIYKRLSKKGSFQVEFGKAGRDISHQTKREIDELHLPGITFQREKKRFYPNGVFSSHLIGYVENEKGKDGKIKSSGKLGIEASLNEKLNGQDGSVKFDTDLFGYLLPNAKKEIKPAKDGDNVYLTIDKKIQTFLEDAMKKVDKEYSPKKIIAVVADPKTGDILAMSQRPTFHPKTREGLEKSWHNEITETSIEPGSTMKIFTLAAAVEEKKFNPNELYQSGSYKVTPKSQAIRDHNYTGWGTISYLEGIQRSSNVAVAKLVSEKIGFDKYREYLDRFGFDKKTGIDLPNETKGKILYQWPVEKITTSYGQGTTVTPIQLVQAATAVANDGKMMKPRVIDKITESNTDKVVGGTDPKVAGNPISAETAKEVRDILETVVTAEKGTGRIYNIEGYNVAGKTGTSQIPGPDGRYMTGRENYIFSFLGMAPKDDPKLVMYVAVQQPELDEMTNGAVPVSEIFNTVMKSSLQYLNIKPATSEKATSDKIPAFEGESADSAAKALKAQGLIPVILGEGKNVTGQMPEPGSVLLEGEKVLIKTDGKMTVPDMTGWSLRDAMKFSQISGMNLNKSGTGYVSKQSIQPGAPVKKGNFIIVDLNTPEEQYEEAKKKESKEAEGANQSPGGEVREEDVSD</sequence>
<dbReference type="Pfam" id="PF00905">
    <property type="entry name" value="Transpeptidase"/>
    <property type="match status" value="1"/>
</dbReference>
<evidence type="ECO:0000313" key="11">
    <source>
        <dbReference type="Proteomes" id="UP000265816"/>
    </source>
</evidence>
<dbReference type="GO" id="GO:0071555">
    <property type="term" value="P:cell wall organization"/>
    <property type="evidence" value="ECO:0007669"/>
    <property type="project" value="TreeGrafter"/>
</dbReference>
<gene>
    <name evidence="10" type="ORF">D1970_03450</name>
</gene>
<dbReference type="InterPro" id="IPR005543">
    <property type="entry name" value="PASTA_dom"/>
</dbReference>
<proteinExistence type="inferred from homology"/>
<dbReference type="Gene3D" id="2.20.70.70">
    <property type="match status" value="1"/>
</dbReference>
<dbReference type="Gene3D" id="3.90.1310.10">
    <property type="entry name" value="Penicillin-binding protein 2a (Domain 2)"/>
    <property type="match status" value="1"/>
</dbReference>
<dbReference type="PANTHER" id="PTHR30627:SF26">
    <property type="entry name" value="PENICILLIN-BINDING PROTEIN 2B"/>
    <property type="match status" value="1"/>
</dbReference>
<dbReference type="RefSeq" id="WP_119111475.1">
    <property type="nucleotide sequence ID" value="NZ_CBCSEO010000001.1"/>
</dbReference>
<comment type="caution">
    <text evidence="10">The sequence shown here is derived from an EMBL/GenBank/DDBJ whole genome shotgun (WGS) entry which is preliminary data.</text>
</comment>
<feature type="domain" description="PASTA" evidence="9">
    <location>
        <begin position="655"/>
        <end position="714"/>
    </location>
</feature>
<comment type="similarity">
    <text evidence="3">Belongs to the transpeptidase family.</text>
</comment>
<dbReference type="FunFam" id="3.40.710.10:FF:000026">
    <property type="entry name" value="Penicillin-binding protein 1"/>
    <property type="match status" value="1"/>
</dbReference>
<dbReference type="Pfam" id="PF03793">
    <property type="entry name" value="PASTA"/>
    <property type="match status" value="2"/>
</dbReference>
<organism evidence="10 11">
    <name type="scientific">Mesobacillus zeae</name>
    <dbReference type="NCBI Taxonomy" id="1917180"/>
    <lineage>
        <taxon>Bacteria</taxon>
        <taxon>Bacillati</taxon>
        <taxon>Bacillota</taxon>
        <taxon>Bacilli</taxon>
        <taxon>Bacillales</taxon>
        <taxon>Bacillaceae</taxon>
        <taxon>Mesobacillus</taxon>
    </lineage>
</organism>
<dbReference type="EMBL" id="QWVT01000008">
    <property type="protein sequence ID" value="RID87904.1"/>
    <property type="molecule type" value="Genomic_DNA"/>
</dbReference>
<dbReference type="SUPFAM" id="SSF54184">
    <property type="entry name" value="Penicillin-binding protein 2x (pbp-2x), c-terminal domain"/>
    <property type="match status" value="2"/>
</dbReference>
<comment type="catalytic activity">
    <reaction evidence="6">
        <text>Preferential cleavage: (Ac)2-L-Lys-D-Ala-|-D-Ala. Also transpeptidation of peptidyl-alanyl moieties that are N-acyl substituents of D-alanine.</text>
        <dbReference type="EC" id="3.4.16.4"/>
    </reaction>
</comment>
<dbReference type="EC" id="3.4.16.4" evidence="4"/>
<evidence type="ECO:0000256" key="7">
    <source>
        <dbReference type="SAM" id="MobiDB-lite"/>
    </source>
</evidence>
<dbReference type="OrthoDB" id="9804124at2"/>
<dbReference type="InterPro" id="IPR050515">
    <property type="entry name" value="Beta-lactam/transpept"/>
</dbReference>
<dbReference type="Proteomes" id="UP000265816">
    <property type="component" value="Unassembled WGS sequence"/>
</dbReference>
<evidence type="ECO:0000256" key="2">
    <source>
        <dbReference type="ARBA" id="ARBA00004752"/>
    </source>
</evidence>
<dbReference type="Gene3D" id="3.40.710.10">
    <property type="entry name" value="DD-peptidase/beta-lactamase superfamily"/>
    <property type="match status" value="1"/>
</dbReference>
<dbReference type="GO" id="GO:0005886">
    <property type="term" value="C:plasma membrane"/>
    <property type="evidence" value="ECO:0007669"/>
    <property type="project" value="TreeGrafter"/>
</dbReference>
<comment type="pathway">
    <text evidence="2">Cell wall biogenesis; peptidoglycan biosynthesis.</text>
</comment>
<evidence type="ECO:0000256" key="4">
    <source>
        <dbReference type="ARBA" id="ARBA00012448"/>
    </source>
</evidence>
<feature type="compositionally biased region" description="Basic and acidic residues" evidence="7">
    <location>
        <begin position="720"/>
        <end position="731"/>
    </location>
</feature>
<comment type="subcellular location">
    <subcellularLocation>
        <location evidence="1">Membrane</location>
    </subcellularLocation>
</comment>
<dbReference type="InterPro" id="IPR001460">
    <property type="entry name" value="PCN-bd_Tpept"/>
</dbReference>
<protein>
    <recommendedName>
        <fullName evidence="4">serine-type D-Ala-D-Ala carboxypeptidase</fullName>
        <ecNumber evidence="4">3.4.16.4</ecNumber>
    </recommendedName>
</protein>
<feature type="region of interest" description="Disordered" evidence="7">
    <location>
        <begin position="717"/>
        <end position="748"/>
    </location>
</feature>
<evidence type="ECO:0000313" key="10">
    <source>
        <dbReference type="EMBL" id="RID87904.1"/>
    </source>
</evidence>
<dbReference type="CDD" id="cd06576">
    <property type="entry name" value="PASTA_Pbp2x-like_1"/>
    <property type="match status" value="1"/>
</dbReference>
<dbReference type="Gene3D" id="3.30.70.2110">
    <property type="match status" value="1"/>
</dbReference>
<feature type="transmembrane region" description="Helical" evidence="8">
    <location>
        <begin position="12"/>
        <end position="31"/>
    </location>
</feature>
<dbReference type="PANTHER" id="PTHR30627">
    <property type="entry name" value="PEPTIDOGLYCAN D,D-TRANSPEPTIDASE"/>
    <property type="match status" value="1"/>
</dbReference>
<dbReference type="SUPFAM" id="SSF56519">
    <property type="entry name" value="Penicillin binding protein dimerisation domain"/>
    <property type="match status" value="1"/>
</dbReference>
<evidence type="ECO:0000259" key="9">
    <source>
        <dbReference type="PROSITE" id="PS51178"/>
    </source>
</evidence>
<dbReference type="PROSITE" id="PS51178">
    <property type="entry name" value="PASTA"/>
    <property type="match status" value="2"/>
</dbReference>
<evidence type="ECO:0000256" key="3">
    <source>
        <dbReference type="ARBA" id="ARBA00007171"/>
    </source>
</evidence>
<keyword evidence="5 8" id="KW-0472">Membrane</keyword>
<evidence type="ECO:0000256" key="1">
    <source>
        <dbReference type="ARBA" id="ARBA00004370"/>
    </source>
</evidence>